<organism evidence="8 9">
    <name type="scientific">Baekduia soli</name>
    <dbReference type="NCBI Taxonomy" id="496014"/>
    <lineage>
        <taxon>Bacteria</taxon>
        <taxon>Bacillati</taxon>
        <taxon>Actinomycetota</taxon>
        <taxon>Thermoleophilia</taxon>
        <taxon>Solirubrobacterales</taxon>
        <taxon>Baekduiaceae</taxon>
        <taxon>Baekduia</taxon>
    </lineage>
</organism>
<feature type="domain" description="Response regulatory" evidence="7">
    <location>
        <begin position="7"/>
        <end position="122"/>
    </location>
</feature>
<gene>
    <name evidence="8" type="ORF">FSW04_10720</name>
</gene>
<dbReference type="InterPro" id="IPR001789">
    <property type="entry name" value="Sig_transdc_resp-reg_receiver"/>
</dbReference>
<dbReference type="InterPro" id="IPR011006">
    <property type="entry name" value="CheY-like_superfamily"/>
</dbReference>
<evidence type="ECO:0000256" key="4">
    <source>
        <dbReference type="ARBA" id="ARBA00023163"/>
    </source>
</evidence>
<dbReference type="InterPro" id="IPR000792">
    <property type="entry name" value="Tscrpt_reg_LuxR_C"/>
</dbReference>
<evidence type="ECO:0000256" key="5">
    <source>
        <dbReference type="PROSITE-ProRule" id="PRU00169"/>
    </source>
</evidence>
<dbReference type="AlphaFoldDB" id="A0A5B8U4I0"/>
<evidence type="ECO:0000256" key="2">
    <source>
        <dbReference type="ARBA" id="ARBA00023015"/>
    </source>
</evidence>
<dbReference type="Proteomes" id="UP000321805">
    <property type="component" value="Chromosome"/>
</dbReference>
<dbReference type="Pfam" id="PF00072">
    <property type="entry name" value="Response_reg"/>
    <property type="match status" value="1"/>
</dbReference>
<dbReference type="InterPro" id="IPR016032">
    <property type="entry name" value="Sig_transdc_resp-reg_C-effctor"/>
</dbReference>
<dbReference type="GO" id="GO:0003677">
    <property type="term" value="F:DNA binding"/>
    <property type="evidence" value="ECO:0007669"/>
    <property type="project" value="UniProtKB-KW"/>
</dbReference>
<reference evidence="8 9" key="1">
    <citation type="journal article" date="2018" name="J. Microbiol.">
        <title>Baekduia soli gen. nov., sp. nov., a novel bacterium isolated from the soil of Baekdu Mountain and proposal of a novel family name, Baekduiaceae fam. nov.</title>
        <authorList>
            <person name="An D.S."/>
            <person name="Siddiqi M.Z."/>
            <person name="Kim K.H."/>
            <person name="Yu H.S."/>
            <person name="Im W.T."/>
        </authorList>
    </citation>
    <scope>NUCLEOTIDE SEQUENCE [LARGE SCALE GENOMIC DNA]</scope>
    <source>
        <strain evidence="8 9">BR7-21</strain>
    </source>
</reference>
<evidence type="ECO:0000256" key="3">
    <source>
        <dbReference type="ARBA" id="ARBA00023125"/>
    </source>
</evidence>
<dbReference type="PANTHER" id="PTHR44688">
    <property type="entry name" value="DNA-BINDING TRANSCRIPTIONAL ACTIVATOR DEVR_DOSR"/>
    <property type="match status" value="1"/>
</dbReference>
<evidence type="ECO:0000313" key="9">
    <source>
        <dbReference type="Proteomes" id="UP000321805"/>
    </source>
</evidence>
<dbReference type="PRINTS" id="PR00038">
    <property type="entry name" value="HTHLUXR"/>
</dbReference>
<dbReference type="Gene3D" id="3.40.50.2300">
    <property type="match status" value="1"/>
</dbReference>
<dbReference type="KEGG" id="bsol:FSW04_10720"/>
<keyword evidence="4" id="KW-0804">Transcription</keyword>
<keyword evidence="2" id="KW-0805">Transcription regulation</keyword>
<keyword evidence="9" id="KW-1185">Reference proteome</keyword>
<evidence type="ECO:0000313" key="8">
    <source>
        <dbReference type="EMBL" id="QEC47994.1"/>
    </source>
</evidence>
<evidence type="ECO:0000259" key="6">
    <source>
        <dbReference type="PROSITE" id="PS50043"/>
    </source>
</evidence>
<dbReference type="RefSeq" id="WP_146919077.1">
    <property type="nucleotide sequence ID" value="NZ_CP042430.1"/>
</dbReference>
<dbReference type="PANTHER" id="PTHR44688:SF16">
    <property type="entry name" value="DNA-BINDING TRANSCRIPTIONAL ACTIVATOR DEVR_DOSR"/>
    <property type="match status" value="1"/>
</dbReference>
<name>A0A5B8U4I0_9ACTN</name>
<dbReference type="GO" id="GO:0000160">
    <property type="term" value="P:phosphorelay signal transduction system"/>
    <property type="evidence" value="ECO:0007669"/>
    <property type="project" value="InterPro"/>
</dbReference>
<dbReference type="SUPFAM" id="SSF46894">
    <property type="entry name" value="C-terminal effector domain of the bipartite response regulators"/>
    <property type="match status" value="1"/>
</dbReference>
<feature type="modified residue" description="4-aspartylphosphate" evidence="5">
    <location>
        <position position="58"/>
    </location>
</feature>
<dbReference type="InterPro" id="IPR036388">
    <property type="entry name" value="WH-like_DNA-bd_sf"/>
</dbReference>
<dbReference type="CDD" id="cd17535">
    <property type="entry name" value="REC_NarL-like"/>
    <property type="match status" value="1"/>
</dbReference>
<dbReference type="SUPFAM" id="SSF52172">
    <property type="entry name" value="CheY-like"/>
    <property type="match status" value="1"/>
</dbReference>
<dbReference type="CDD" id="cd06170">
    <property type="entry name" value="LuxR_C_like"/>
    <property type="match status" value="1"/>
</dbReference>
<keyword evidence="3" id="KW-0238">DNA-binding</keyword>
<dbReference type="OrthoDB" id="3178131at2"/>
<evidence type="ECO:0000256" key="1">
    <source>
        <dbReference type="ARBA" id="ARBA00022553"/>
    </source>
</evidence>
<dbReference type="PROSITE" id="PS50043">
    <property type="entry name" value="HTH_LUXR_2"/>
    <property type="match status" value="1"/>
</dbReference>
<dbReference type="Gene3D" id="1.10.10.10">
    <property type="entry name" value="Winged helix-like DNA-binding domain superfamily/Winged helix DNA-binding domain"/>
    <property type="match status" value="1"/>
</dbReference>
<dbReference type="PROSITE" id="PS50110">
    <property type="entry name" value="RESPONSE_REGULATORY"/>
    <property type="match status" value="1"/>
</dbReference>
<dbReference type="SMART" id="SM00421">
    <property type="entry name" value="HTH_LUXR"/>
    <property type="match status" value="1"/>
</dbReference>
<protein>
    <submittedName>
        <fullName evidence="8">Response regulator transcription factor</fullName>
    </submittedName>
</protein>
<accession>A0A5B8U4I0</accession>
<dbReference type="GO" id="GO:0006355">
    <property type="term" value="P:regulation of DNA-templated transcription"/>
    <property type="evidence" value="ECO:0007669"/>
    <property type="project" value="InterPro"/>
</dbReference>
<dbReference type="InterPro" id="IPR058245">
    <property type="entry name" value="NreC/VraR/RcsB-like_REC"/>
</dbReference>
<proteinExistence type="predicted"/>
<dbReference type="SMART" id="SM00448">
    <property type="entry name" value="REC"/>
    <property type="match status" value="1"/>
</dbReference>
<evidence type="ECO:0000259" key="7">
    <source>
        <dbReference type="PROSITE" id="PS50110"/>
    </source>
</evidence>
<keyword evidence="1 5" id="KW-0597">Phosphoprotein</keyword>
<dbReference type="EMBL" id="CP042430">
    <property type="protein sequence ID" value="QEC47994.1"/>
    <property type="molecule type" value="Genomic_DNA"/>
</dbReference>
<dbReference type="Pfam" id="PF00196">
    <property type="entry name" value="GerE"/>
    <property type="match status" value="1"/>
</dbReference>
<feature type="domain" description="HTH luxR-type" evidence="6">
    <location>
        <begin position="131"/>
        <end position="196"/>
    </location>
</feature>
<sequence length="199" mass="21570">MNERKLRVLVVDDHQVVHWGLRLMLGGLDWVERCIPASSGAQAAEFARRYAPHVALVDLFVGEESGPEIVGLIREASPNTRALLYSGAGRLSAKAARAAGAHGFITKERDAGELADAIRRVGRGLTVFDDAAPSGMVLTDRERQVLERVAGGMTNAEIAEELHLSPNTVKQHASGMFRKIGARNRTEAVQRAQRLGLIS</sequence>